<evidence type="ECO:0000313" key="7">
    <source>
        <dbReference type="EMBL" id="TCK58630.1"/>
    </source>
</evidence>
<dbReference type="OrthoDB" id="8590699at2"/>
<dbReference type="GO" id="GO:0005829">
    <property type="term" value="C:cytosol"/>
    <property type="evidence" value="ECO:0007669"/>
    <property type="project" value="TreeGrafter"/>
</dbReference>
<dbReference type="CDD" id="cd00090">
    <property type="entry name" value="HTH_ARSR"/>
    <property type="match status" value="1"/>
</dbReference>
<dbReference type="Pfam" id="PF01037">
    <property type="entry name" value="AsnC_trans_reg"/>
    <property type="match status" value="1"/>
</dbReference>
<evidence type="ECO:0000313" key="8">
    <source>
        <dbReference type="Proteomes" id="UP000295565"/>
    </source>
</evidence>
<dbReference type="InterPro" id="IPR019888">
    <property type="entry name" value="Tscrpt_reg_AsnC-like"/>
</dbReference>
<dbReference type="PANTHER" id="PTHR30154">
    <property type="entry name" value="LEUCINE-RESPONSIVE REGULATORY PROTEIN"/>
    <property type="match status" value="1"/>
</dbReference>
<organism evidence="7 8">
    <name type="scientific">Celerinatantimonas diazotrophica</name>
    <dbReference type="NCBI Taxonomy" id="412034"/>
    <lineage>
        <taxon>Bacteria</taxon>
        <taxon>Pseudomonadati</taxon>
        <taxon>Pseudomonadota</taxon>
        <taxon>Gammaproteobacteria</taxon>
        <taxon>Celerinatantimonadaceae</taxon>
        <taxon>Celerinatantimonas</taxon>
    </lineage>
</organism>
<dbReference type="GO" id="GO:0043200">
    <property type="term" value="P:response to amino acid"/>
    <property type="evidence" value="ECO:0007669"/>
    <property type="project" value="TreeGrafter"/>
</dbReference>
<reference evidence="7 8" key="1">
    <citation type="submission" date="2019-03" db="EMBL/GenBank/DDBJ databases">
        <title>Genomic Encyclopedia of Type Strains, Phase IV (KMG-IV): sequencing the most valuable type-strain genomes for metagenomic binning, comparative biology and taxonomic classification.</title>
        <authorList>
            <person name="Goeker M."/>
        </authorList>
    </citation>
    <scope>NUCLEOTIDE SEQUENCE [LARGE SCALE GENOMIC DNA]</scope>
    <source>
        <strain evidence="7 8">DSM 18577</strain>
    </source>
</reference>
<dbReference type="Gene3D" id="3.30.70.920">
    <property type="match status" value="1"/>
</dbReference>
<dbReference type="InterPro" id="IPR036390">
    <property type="entry name" value="WH_DNA-bd_sf"/>
</dbReference>
<dbReference type="PROSITE" id="PS50956">
    <property type="entry name" value="HTH_ASNC_2"/>
    <property type="match status" value="1"/>
</dbReference>
<evidence type="ECO:0000256" key="5">
    <source>
        <dbReference type="ARBA" id="ARBA00039227"/>
    </source>
</evidence>
<keyword evidence="2" id="KW-0238">DNA-binding</keyword>
<dbReference type="SUPFAM" id="SSF46785">
    <property type="entry name" value="Winged helix' DNA-binding domain"/>
    <property type="match status" value="1"/>
</dbReference>
<dbReference type="AlphaFoldDB" id="A0A4R1K3Z6"/>
<comment type="caution">
    <text evidence="7">The sequence shown here is derived from an EMBL/GenBank/DDBJ whole genome shotgun (WGS) entry which is preliminary data.</text>
</comment>
<keyword evidence="4" id="KW-0804">Transcription</keyword>
<gene>
    <name evidence="7" type="ORF">EV690_0761</name>
</gene>
<dbReference type="Proteomes" id="UP000295565">
    <property type="component" value="Unassembled WGS sequence"/>
</dbReference>
<dbReference type="InterPro" id="IPR011991">
    <property type="entry name" value="ArsR-like_HTH"/>
</dbReference>
<proteinExistence type="predicted"/>
<dbReference type="InterPro" id="IPR036388">
    <property type="entry name" value="WH-like_DNA-bd_sf"/>
</dbReference>
<evidence type="ECO:0000256" key="4">
    <source>
        <dbReference type="ARBA" id="ARBA00023163"/>
    </source>
</evidence>
<dbReference type="RefSeq" id="WP_131911594.1">
    <property type="nucleotide sequence ID" value="NZ_OU594967.1"/>
</dbReference>
<dbReference type="SMART" id="SM00344">
    <property type="entry name" value="HTH_ASNC"/>
    <property type="match status" value="1"/>
</dbReference>
<dbReference type="InterPro" id="IPR000485">
    <property type="entry name" value="AsnC-type_HTH_dom"/>
</dbReference>
<keyword evidence="1" id="KW-0805">Transcription regulation</keyword>
<dbReference type="GO" id="GO:0006355">
    <property type="term" value="P:regulation of DNA-templated transcription"/>
    <property type="evidence" value="ECO:0007669"/>
    <property type="project" value="UniProtKB-ARBA"/>
</dbReference>
<accession>A0A4R1K3Z6</accession>
<dbReference type="PRINTS" id="PR00033">
    <property type="entry name" value="HTHASNC"/>
</dbReference>
<protein>
    <recommendedName>
        <fullName evidence="5">Leucine-responsive regulatory protein</fullName>
    </recommendedName>
</protein>
<evidence type="ECO:0000256" key="3">
    <source>
        <dbReference type="ARBA" id="ARBA00023159"/>
    </source>
</evidence>
<name>A0A4R1K3Z6_9GAMM</name>
<evidence type="ECO:0000256" key="1">
    <source>
        <dbReference type="ARBA" id="ARBA00023015"/>
    </source>
</evidence>
<dbReference type="PANTHER" id="PTHR30154:SF0">
    <property type="entry name" value="LEUCINE-RESPONSIVE REGULATORY PROTEIN"/>
    <property type="match status" value="1"/>
</dbReference>
<keyword evidence="3" id="KW-0010">Activator</keyword>
<dbReference type="EMBL" id="SMGD01000011">
    <property type="protein sequence ID" value="TCK58630.1"/>
    <property type="molecule type" value="Genomic_DNA"/>
</dbReference>
<sequence length="153" mass="17366">MVDLDKIDRQLLRLLQDDGRLSNAELSEKVHISQATCHRRVNRLFESGLIRSVHAQIAPKAVNLGTLVIVGVVLDRSTPQSFADFEQAITQLPMILDCQLVAGEFDYLLRVRVKDIEDFNDLHAKQLIALPAVRQIRTFFVMKEVIDSALLQF</sequence>
<evidence type="ECO:0000256" key="2">
    <source>
        <dbReference type="ARBA" id="ARBA00023125"/>
    </source>
</evidence>
<feature type="domain" description="HTH asnC-type" evidence="6">
    <location>
        <begin position="4"/>
        <end position="65"/>
    </location>
</feature>
<dbReference type="SUPFAM" id="SSF54909">
    <property type="entry name" value="Dimeric alpha+beta barrel"/>
    <property type="match status" value="1"/>
</dbReference>
<keyword evidence="8" id="KW-1185">Reference proteome</keyword>
<dbReference type="GO" id="GO:0043565">
    <property type="term" value="F:sequence-specific DNA binding"/>
    <property type="evidence" value="ECO:0007669"/>
    <property type="project" value="InterPro"/>
</dbReference>
<dbReference type="Gene3D" id="1.10.10.10">
    <property type="entry name" value="Winged helix-like DNA-binding domain superfamily/Winged helix DNA-binding domain"/>
    <property type="match status" value="1"/>
</dbReference>
<evidence type="ECO:0000259" key="6">
    <source>
        <dbReference type="PROSITE" id="PS50956"/>
    </source>
</evidence>
<dbReference type="Pfam" id="PF13412">
    <property type="entry name" value="HTH_24"/>
    <property type="match status" value="1"/>
</dbReference>
<dbReference type="InterPro" id="IPR019887">
    <property type="entry name" value="Tscrpt_reg_AsnC/Lrp_C"/>
</dbReference>
<dbReference type="InterPro" id="IPR011008">
    <property type="entry name" value="Dimeric_a/b-barrel"/>
</dbReference>